<sequence>MAVITSKIEPKIVLPEHEVTMLSTNEEQVGHPLEYNREYMQTRVHGILAPLIFLNGLVVDYDNLISFALDWTKMVPTIKFEFVDPNNSFARYAKPGLSNEIQVQILPAHDNTYRKINLLFYVTSIHIVGDTIQGEASYKVMDFVQTKYESMGQKSTYELCEYIAQQTGMGLASNMEGTEDKRYIQAREESYEDLLMNEVEESLANQDVVQEVWVDLWNNLVLANMYDRFESLDGEEDMQVWIRSGFMPDATASGESEVPTKSLALFTNAPTMAGSELAAEDYIQHTSGSGGYASGTSKASCTYIEATHSWSYSYSSDGDVNKDEFLNSEYTGEVYGDYNQIRSRENRDTFLKKMNSERLSIFTSQPLLGINRGDQVRVLWYDSNDNLDINDEYLRKRGLQISKEDPGLGWIGAMDNIADPDLHLRVNYQVSGQYTVIGVYITWTAQKWDVEYILTKPARQKIDLIETYG</sequence>
<name>A0A8S5LPU2_9CAUD</name>
<dbReference type="EMBL" id="BK015890">
    <property type="protein sequence ID" value="DAD71966.1"/>
    <property type="molecule type" value="Genomic_DNA"/>
</dbReference>
<accession>A0A8S5LPU2</accession>
<protein>
    <submittedName>
        <fullName evidence="1">Uncharacterized protein</fullName>
    </submittedName>
</protein>
<organism evidence="1">
    <name type="scientific">Myoviridae sp. ct0f722</name>
    <dbReference type="NCBI Taxonomy" id="2827599"/>
    <lineage>
        <taxon>Viruses</taxon>
        <taxon>Duplodnaviria</taxon>
        <taxon>Heunggongvirae</taxon>
        <taxon>Uroviricota</taxon>
        <taxon>Caudoviricetes</taxon>
    </lineage>
</organism>
<proteinExistence type="predicted"/>
<evidence type="ECO:0000313" key="1">
    <source>
        <dbReference type="EMBL" id="DAD71966.1"/>
    </source>
</evidence>
<reference evidence="1" key="1">
    <citation type="journal article" date="2021" name="Proc. Natl. Acad. Sci. U.S.A.">
        <title>A Catalog of Tens of Thousands of Viruses from Human Metagenomes Reveals Hidden Associations with Chronic Diseases.</title>
        <authorList>
            <person name="Tisza M.J."/>
            <person name="Buck C.B."/>
        </authorList>
    </citation>
    <scope>NUCLEOTIDE SEQUENCE</scope>
    <source>
        <strain evidence="1">Ct0f722</strain>
    </source>
</reference>